<organism evidence="2 3">
    <name type="scientific">Paramecium tetraurelia</name>
    <dbReference type="NCBI Taxonomy" id="5888"/>
    <lineage>
        <taxon>Eukaryota</taxon>
        <taxon>Sar</taxon>
        <taxon>Alveolata</taxon>
        <taxon>Ciliophora</taxon>
        <taxon>Intramacronucleata</taxon>
        <taxon>Oligohymenophorea</taxon>
        <taxon>Peniculida</taxon>
        <taxon>Parameciidae</taxon>
        <taxon>Paramecium</taxon>
    </lineage>
</organism>
<gene>
    <name evidence="2" type="ORF">GSPATT00017872001</name>
</gene>
<accession>A0DKH5</accession>
<feature type="transmembrane region" description="Helical" evidence="1">
    <location>
        <begin position="39"/>
        <end position="62"/>
    </location>
</feature>
<evidence type="ECO:0000313" key="2">
    <source>
        <dbReference type="EMBL" id="CAK83542.1"/>
    </source>
</evidence>
<sequence length="101" mass="11553">MAAFSTFNLITFGGFVIFSVVGINISNKYVYGDSYYSQLYIEILKVLLVTAGVMFIHQLYLLKRSTPSVVNKPNQKQINFNAFKGNIRNDLIQSNYFRGRI</sequence>
<proteinExistence type="predicted"/>
<dbReference type="EMBL" id="CT868474">
    <property type="protein sequence ID" value="CAK83542.1"/>
    <property type="molecule type" value="Genomic_DNA"/>
</dbReference>
<feature type="transmembrane region" description="Helical" evidence="1">
    <location>
        <begin position="7"/>
        <end position="27"/>
    </location>
</feature>
<dbReference type="GeneID" id="5036724"/>
<reference evidence="2 3" key="1">
    <citation type="journal article" date="2006" name="Nature">
        <title>Global trends of whole-genome duplications revealed by the ciliate Paramecium tetraurelia.</title>
        <authorList>
            <consortium name="Genoscope"/>
            <person name="Aury J.-M."/>
            <person name="Jaillon O."/>
            <person name="Duret L."/>
            <person name="Noel B."/>
            <person name="Jubin C."/>
            <person name="Porcel B.M."/>
            <person name="Segurens B."/>
            <person name="Daubin V."/>
            <person name="Anthouard V."/>
            <person name="Aiach N."/>
            <person name="Arnaiz O."/>
            <person name="Billaut A."/>
            <person name="Beisson J."/>
            <person name="Blanc I."/>
            <person name="Bouhouche K."/>
            <person name="Camara F."/>
            <person name="Duharcourt S."/>
            <person name="Guigo R."/>
            <person name="Gogendeau D."/>
            <person name="Katinka M."/>
            <person name="Keller A.-M."/>
            <person name="Kissmehl R."/>
            <person name="Klotz C."/>
            <person name="Koll F."/>
            <person name="Le Moue A."/>
            <person name="Lepere C."/>
            <person name="Malinsky S."/>
            <person name="Nowacki M."/>
            <person name="Nowak J.K."/>
            <person name="Plattner H."/>
            <person name="Poulain J."/>
            <person name="Ruiz F."/>
            <person name="Serrano V."/>
            <person name="Zagulski M."/>
            <person name="Dessen P."/>
            <person name="Betermier M."/>
            <person name="Weissenbach J."/>
            <person name="Scarpelli C."/>
            <person name="Schachter V."/>
            <person name="Sperling L."/>
            <person name="Meyer E."/>
            <person name="Cohen J."/>
            <person name="Wincker P."/>
        </authorList>
    </citation>
    <scope>NUCLEOTIDE SEQUENCE [LARGE SCALE GENOMIC DNA]</scope>
    <source>
        <strain evidence="2 3">Stock d4-2</strain>
    </source>
</reference>
<keyword evidence="1" id="KW-1133">Transmembrane helix</keyword>
<dbReference type="HOGENOM" id="CLU_2297123_0_0_1"/>
<protein>
    <submittedName>
        <fullName evidence="2">Uncharacterized protein</fullName>
    </submittedName>
</protein>
<dbReference type="Proteomes" id="UP000000600">
    <property type="component" value="Unassembled WGS sequence"/>
</dbReference>
<evidence type="ECO:0000256" key="1">
    <source>
        <dbReference type="SAM" id="Phobius"/>
    </source>
</evidence>
<dbReference type="KEGG" id="ptm:GSPATT00017872001"/>
<evidence type="ECO:0000313" key="3">
    <source>
        <dbReference type="Proteomes" id="UP000000600"/>
    </source>
</evidence>
<keyword evidence="3" id="KW-1185">Reference proteome</keyword>
<dbReference type="AlphaFoldDB" id="A0DKH5"/>
<keyword evidence="1" id="KW-0812">Transmembrane</keyword>
<name>A0DKH5_PARTE</name>
<dbReference type="InParanoid" id="A0DKH5"/>
<dbReference type="RefSeq" id="XP_001450939.1">
    <property type="nucleotide sequence ID" value="XM_001450902.1"/>
</dbReference>
<keyword evidence="1" id="KW-0472">Membrane</keyword>